<dbReference type="PROSITE" id="PS50802">
    <property type="entry name" value="OTU"/>
    <property type="match status" value="1"/>
</dbReference>
<comment type="similarity">
    <text evidence="1">Belongs to the peptidase C85 family.</text>
</comment>
<name>A0AAW1QMH1_9CHLO</name>
<comment type="caution">
    <text evidence="4">The sequence shown here is derived from an EMBL/GenBank/DDBJ whole genome shotgun (WGS) entry which is preliminary data.</text>
</comment>
<evidence type="ECO:0000256" key="2">
    <source>
        <dbReference type="SAM" id="MobiDB-lite"/>
    </source>
</evidence>
<feature type="region of interest" description="Disordered" evidence="2">
    <location>
        <begin position="71"/>
        <end position="94"/>
    </location>
</feature>
<dbReference type="Proteomes" id="UP001445335">
    <property type="component" value="Unassembled WGS sequence"/>
</dbReference>
<dbReference type="EMBL" id="JALJOU010000085">
    <property type="protein sequence ID" value="KAK9822661.1"/>
    <property type="molecule type" value="Genomic_DNA"/>
</dbReference>
<protein>
    <recommendedName>
        <fullName evidence="3">OTU domain-containing protein</fullName>
    </recommendedName>
</protein>
<sequence>MLQRHKREVKVHKELAKKMGKKRKDEAAALESAVEERHAQEVAALEARGGQDMAQDAAAVSVLADSLYTCRVGGDETKPTGKQTRAQKRRGARAAEEAEREARIAEEQASQGPSDRATEARELQALLDPLRLVVRDIPADGHCLYRAVEDQLLQCGAASEATGSYPALRARVAAHMREHAADYAPFVLPEDAEGNGVDATSDEYEQHCRDIEETAAWGGQVELGALAALLQRRITVYSVGMPAVDMGPDDTGPKGALRLCYLRHAFGLGEHYNSVQPKLVENGDDFS</sequence>
<feature type="compositionally biased region" description="Basic and acidic residues" evidence="2">
    <location>
        <begin position="16"/>
        <end position="27"/>
    </location>
</feature>
<dbReference type="Gene3D" id="3.90.70.80">
    <property type="match status" value="1"/>
</dbReference>
<evidence type="ECO:0000259" key="3">
    <source>
        <dbReference type="PROSITE" id="PS50802"/>
    </source>
</evidence>
<keyword evidence="5" id="KW-1185">Reference proteome</keyword>
<organism evidence="4 5">
    <name type="scientific">Elliptochloris bilobata</name>
    <dbReference type="NCBI Taxonomy" id="381761"/>
    <lineage>
        <taxon>Eukaryota</taxon>
        <taxon>Viridiplantae</taxon>
        <taxon>Chlorophyta</taxon>
        <taxon>core chlorophytes</taxon>
        <taxon>Trebouxiophyceae</taxon>
        <taxon>Trebouxiophyceae incertae sedis</taxon>
        <taxon>Elliptochloris clade</taxon>
        <taxon>Elliptochloris</taxon>
    </lineage>
</organism>
<evidence type="ECO:0000313" key="4">
    <source>
        <dbReference type="EMBL" id="KAK9822661.1"/>
    </source>
</evidence>
<proteinExistence type="inferred from homology"/>
<accession>A0AAW1QMH1</accession>
<dbReference type="InterPro" id="IPR038765">
    <property type="entry name" value="Papain-like_cys_pep_sf"/>
</dbReference>
<dbReference type="SUPFAM" id="SSF54001">
    <property type="entry name" value="Cysteine proteinases"/>
    <property type="match status" value="1"/>
</dbReference>
<dbReference type="GO" id="GO:0004843">
    <property type="term" value="F:cysteine-type deubiquitinase activity"/>
    <property type="evidence" value="ECO:0007669"/>
    <property type="project" value="TreeGrafter"/>
</dbReference>
<reference evidence="4 5" key="1">
    <citation type="journal article" date="2024" name="Nat. Commun.">
        <title>Phylogenomics reveals the evolutionary origins of lichenization in chlorophyte algae.</title>
        <authorList>
            <person name="Puginier C."/>
            <person name="Libourel C."/>
            <person name="Otte J."/>
            <person name="Skaloud P."/>
            <person name="Haon M."/>
            <person name="Grisel S."/>
            <person name="Petersen M."/>
            <person name="Berrin J.G."/>
            <person name="Delaux P.M."/>
            <person name="Dal Grande F."/>
            <person name="Keller J."/>
        </authorList>
    </citation>
    <scope>NUCLEOTIDE SEQUENCE [LARGE SCALE GENOMIC DNA]</scope>
    <source>
        <strain evidence="4 5">SAG 245.80</strain>
    </source>
</reference>
<dbReference type="InterPro" id="IPR050704">
    <property type="entry name" value="Peptidase_C85-like"/>
</dbReference>
<dbReference type="Pfam" id="PF02338">
    <property type="entry name" value="OTU"/>
    <property type="match status" value="1"/>
</dbReference>
<dbReference type="PANTHER" id="PTHR12419">
    <property type="entry name" value="OTU DOMAIN CONTAINING PROTEIN"/>
    <property type="match status" value="1"/>
</dbReference>
<evidence type="ECO:0000313" key="5">
    <source>
        <dbReference type="Proteomes" id="UP001445335"/>
    </source>
</evidence>
<evidence type="ECO:0000256" key="1">
    <source>
        <dbReference type="ARBA" id="ARBA00010407"/>
    </source>
</evidence>
<dbReference type="GO" id="GO:0016579">
    <property type="term" value="P:protein deubiquitination"/>
    <property type="evidence" value="ECO:0007669"/>
    <property type="project" value="TreeGrafter"/>
</dbReference>
<gene>
    <name evidence="4" type="ORF">WJX81_005494</name>
</gene>
<feature type="domain" description="OTU" evidence="3">
    <location>
        <begin position="132"/>
        <end position="278"/>
    </location>
</feature>
<dbReference type="AlphaFoldDB" id="A0AAW1QMH1"/>
<dbReference type="InterPro" id="IPR003323">
    <property type="entry name" value="OTU_dom"/>
</dbReference>
<dbReference type="PANTHER" id="PTHR12419:SF10">
    <property type="entry name" value="DEUBIQUITINASE OTUD6B"/>
    <property type="match status" value="1"/>
</dbReference>
<feature type="region of interest" description="Disordered" evidence="2">
    <location>
        <begin position="16"/>
        <end position="39"/>
    </location>
</feature>